<evidence type="ECO:0000313" key="3">
    <source>
        <dbReference type="EMBL" id="RNL58700.1"/>
    </source>
</evidence>
<dbReference type="Gene3D" id="3.30.70.100">
    <property type="match status" value="1"/>
</dbReference>
<dbReference type="Proteomes" id="UP000237222">
    <property type="component" value="Unassembled WGS sequence"/>
</dbReference>
<dbReference type="InterPro" id="IPR011008">
    <property type="entry name" value="Dimeric_a/b-barrel"/>
</dbReference>
<evidence type="ECO:0000313" key="4">
    <source>
        <dbReference type="Proteomes" id="UP000237222"/>
    </source>
</evidence>
<dbReference type="Pfam" id="PF07110">
    <property type="entry name" value="EthD"/>
    <property type="match status" value="1"/>
</dbReference>
<dbReference type="Proteomes" id="UP000274695">
    <property type="component" value="Unassembled WGS sequence"/>
</dbReference>
<dbReference type="GO" id="GO:0016491">
    <property type="term" value="F:oxidoreductase activity"/>
    <property type="evidence" value="ECO:0007669"/>
    <property type="project" value="InterPro"/>
</dbReference>
<dbReference type="RefSeq" id="WP_103684182.1">
    <property type="nucleotide sequence ID" value="NZ_PQGG01000019.1"/>
</dbReference>
<evidence type="ECO:0000259" key="1">
    <source>
        <dbReference type="Pfam" id="PF07110"/>
    </source>
</evidence>
<protein>
    <recommendedName>
        <fullName evidence="1">EthD domain-containing protein</fullName>
    </recommendedName>
</protein>
<dbReference type="SUPFAM" id="SSF54909">
    <property type="entry name" value="Dimeric alpha+beta barrel"/>
    <property type="match status" value="1"/>
</dbReference>
<reference evidence="3 5" key="2">
    <citation type="submission" date="2018-10" db="EMBL/GenBank/DDBJ databases">
        <title>Draft genome sequence of Zhongshania sp. DSW25-10.</title>
        <authorList>
            <person name="Oh J."/>
        </authorList>
    </citation>
    <scope>NUCLEOTIDE SEQUENCE [LARGE SCALE GENOMIC DNA]</scope>
    <source>
        <strain evidence="3 5">DSW25-10</strain>
    </source>
</reference>
<organism evidence="2 4">
    <name type="scientific">Zhongshania marina</name>
    <dbReference type="NCBI Taxonomy" id="2304603"/>
    <lineage>
        <taxon>Bacteria</taxon>
        <taxon>Pseudomonadati</taxon>
        <taxon>Pseudomonadota</taxon>
        <taxon>Gammaproteobacteria</taxon>
        <taxon>Cellvibrionales</taxon>
        <taxon>Spongiibacteraceae</taxon>
        <taxon>Zhongshania</taxon>
    </lineage>
</organism>
<gene>
    <name evidence="2" type="ORF">C0068_09160</name>
    <name evidence="3" type="ORF">D0911_17550</name>
</gene>
<dbReference type="AlphaFoldDB" id="A0A2S4HH28"/>
<comment type="caution">
    <text evidence="2">The sequence shown here is derived from an EMBL/GenBank/DDBJ whole genome shotgun (WGS) entry which is preliminary data.</text>
</comment>
<dbReference type="EMBL" id="RHGB01000027">
    <property type="protein sequence ID" value="RNL58700.1"/>
    <property type="molecule type" value="Genomic_DNA"/>
</dbReference>
<evidence type="ECO:0000313" key="2">
    <source>
        <dbReference type="EMBL" id="POP53239.1"/>
    </source>
</evidence>
<proteinExistence type="predicted"/>
<keyword evidence="5" id="KW-1185">Reference proteome</keyword>
<dbReference type="OrthoDB" id="9015064at2"/>
<dbReference type="InterPro" id="IPR009799">
    <property type="entry name" value="EthD_dom"/>
</dbReference>
<name>A0A2S4HH28_9GAMM</name>
<feature type="domain" description="EthD" evidence="1">
    <location>
        <begin position="127"/>
        <end position="216"/>
    </location>
</feature>
<accession>A0A2S4HH28</accession>
<sequence length="230" mass="25982">MRKIVYLMWSDSSDEHFARALHQDLMPLLGDIAGIARRQLNIPDRDVDAASALRMENSAAAFDAMCSVWCTDAVDATLLDSAIRNFCVQFSRYHVEEIERLPNTQHPSEAGVRTHGFSQVALLRCPQGMSYDAWLAYWQNTHTAIALETQSTFRYVQNIVSEVAGEDVSCYHAIVEECFPALAMTDPAVFYNATGDSKKQQDNMKRMIDSCVNFIDFDEIDVVPTSEYVY</sequence>
<dbReference type="EMBL" id="PQGG01000019">
    <property type="protein sequence ID" value="POP53239.1"/>
    <property type="molecule type" value="Genomic_DNA"/>
</dbReference>
<evidence type="ECO:0000313" key="5">
    <source>
        <dbReference type="Proteomes" id="UP000274695"/>
    </source>
</evidence>
<reference evidence="2" key="1">
    <citation type="submission" date="2018-01" db="EMBL/GenBank/DDBJ databases">
        <authorList>
            <person name="Yu X.-D."/>
        </authorList>
    </citation>
    <scope>NUCLEOTIDE SEQUENCE</scope>
    <source>
        <strain evidence="2">ZX-21</strain>
    </source>
</reference>